<reference evidence="2" key="1">
    <citation type="journal article" date="2013" name="Genome Announc.">
        <title>Draft genome sequence of the grapevine dieback fungus Eutypa lata UCR-EL1.</title>
        <authorList>
            <person name="Blanco-Ulate B."/>
            <person name="Rolshausen P.E."/>
            <person name="Cantu D."/>
        </authorList>
    </citation>
    <scope>NUCLEOTIDE SEQUENCE [LARGE SCALE GENOMIC DNA]</scope>
    <source>
        <strain evidence="2">UCR-EL1</strain>
    </source>
</reference>
<sequence length="116" mass="12823">MLAEGKGELERLEQIRKVRDDELAASTRMVRTFLDRITAIQQQEKEQEQRQAQGAGAGPVALEGTLITGLMTALGQAVSNEQEAMSRTIAACNHQLHVRGEYLRLKSQILAAIDHI</sequence>
<dbReference type="KEGG" id="ela:UCREL1_2775"/>
<proteinExistence type="predicted"/>
<dbReference type="Proteomes" id="UP000012174">
    <property type="component" value="Unassembled WGS sequence"/>
</dbReference>
<keyword evidence="2" id="KW-1185">Reference proteome</keyword>
<dbReference type="EMBL" id="KB705920">
    <property type="protein sequence ID" value="EMR70192.1"/>
    <property type="molecule type" value="Genomic_DNA"/>
</dbReference>
<dbReference type="HOGENOM" id="CLU_2096868_0_0_1"/>
<name>M7T0Z4_EUTLA</name>
<protein>
    <submittedName>
        <fullName evidence="1">Uncharacterized protein</fullName>
    </submittedName>
</protein>
<gene>
    <name evidence="1" type="ORF">UCREL1_2775</name>
</gene>
<evidence type="ECO:0000313" key="1">
    <source>
        <dbReference type="EMBL" id="EMR70192.1"/>
    </source>
</evidence>
<organism evidence="1 2">
    <name type="scientific">Eutypa lata (strain UCR-EL1)</name>
    <name type="common">Grapevine dieback disease fungus</name>
    <name type="synonym">Eutypa armeniacae</name>
    <dbReference type="NCBI Taxonomy" id="1287681"/>
    <lineage>
        <taxon>Eukaryota</taxon>
        <taxon>Fungi</taxon>
        <taxon>Dikarya</taxon>
        <taxon>Ascomycota</taxon>
        <taxon>Pezizomycotina</taxon>
        <taxon>Sordariomycetes</taxon>
        <taxon>Xylariomycetidae</taxon>
        <taxon>Xylariales</taxon>
        <taxon>Diatrypaceae</taxon>
        <taxon>Eutypa</taxon>
    </lineage>
</organism>
<accession>M7T0Z4</accession>
<dbReference type="AlphaFoldDB" id="M7T0Z4"/>
<evidence type="ECO:0000313" key="2">
    <source>
        <dbReference type="Proteomes" id="UP000012174"/>
    </source>
</evidence>